<evidence type="ECO:0000256" key="11">
    <source>
        <dbReference type="ARBA" id="ARBA00022840"/>
    </source>
</evidence>
<dbReference type="OrthoDB" id="9804707at2"/>
<comment type="caution">
    <text evidence="17">The sequence shown here is derived from an EMBL/GenBank/DDBJ whole genome shotgun (WGS) entry which is preliminary data.</text>
</comment>
<evidence type="ECO:0000256" key="12">
    <source>
        <dbReference type="ARBA" id="ARBA00022958"/>
    </source>
</evidence>
<evidence type="ECO:0000256" key="7">
    <source>
        <dbReference type="ARBA" id="ARBA00022490"/>
    </source>
</evidence>
<dbReference type="RefSeq" id="WP_124397980.1">
    <property type="nucleotide sequence ID" value="NZ_BHZE01000013.1"/>
</dbReference>
<evidence type="ECO:0000256" key="14">
    <source>
        <dbReference type="ARBA" id="ARBA00038036"/>
    </source>
</evidence>
<evidence type="ECO:0000256" key="3">
    <source>
        <dbReference type="ARBA" id="ARBA00004496"/>
    </source>
</evidence>
<feature type="binding site" evidence="16">
    <location>
        <begin position="10"/>
        <end position="17"/>
    </location>
    <ligand>
        <name>ATP</name>
        <dbReference type="ChEBI" id="CHEBI:30616"/>
    </ligand>
</feature>
<feature type="active site" description="Proton acceptor" evidence="16">
    <location>
        <position position="103"/>
    </location>
</feature>
<keyword evidence="10 16" id="KW-0418">Kinase</keyword>
<proteinExistence type="inferred from homology"/>
<dbReference type="GO" id="GO:0004594">
    <property type="term" value="F:pantothenate kinase activity"/>
    <property type="evidence" value="ECO:0007669"/>
    <property type="project" value="UniProtKB-UniRule"/>
</dbReference>
<comment type="cofactor">
    <cofactor evidence="16">
        <name>NH4(+)</name>
        <dbReference type="ChEBI" id="CHEBI:28938"/>
    </cofactor>
    <cofactor evidence="16">
        <name>K(+)</name>
        <dbReference type="ChEBI" id="CHEBI:29103"/>
    </cofactor>
    <text evidence="16">A monovalent cation. Ammonium or potassium.</text>
</comment>
<evidence type="ECO:0000313" key="18">
    <source>
        <dbReference type="Proteomes" id="UP000286715"/>
    </source>
</evidence>
<keyword evidence="13 16" id="KW-0173">Coenzyme A biosynthesis</keyword>
<dbReference type="PANTHER" id="PTHR34265">
    <property type="entry name" value="TYPE III PANTOTHENATE KINASE"/>
    <property type="match status" value="1"/>
</dbReference>
<evidence type="ECO:0000256" key="9">
    <source>
        <dbReference type="ARBA" id="ARBA00022741"/>
    </source>
</evidence>
<comment type="function">
    <text evidence="16">Catalyzes the phosphorylation of pantothenate (Pan), the first step in CoA biosynthesis.</text>
</comment>
<dbReference type="AlphaFoldDB" id="A0A401XLL9"/>
<comment type="cofactor">
    <cofactor evidence="2">
        <name>K(+)</name>
        <dbReference type="ChEBI" id="CHEBI:29103"/>
    </cofactor>
</comment>
<comment type="pathway">
    <text evidence="4 16">Cofactor biosynthesis; coenzyme A biosynthesis; CoA from (R)-pantothenate: step 1/5.</text>
</comment>
<evidence type="ECO:0000256" key="13">
    <source>
        <dbReference type="ARBA" id="ARBA00022993"/>
    </source>
</evidence>
<keyword evidence="12 16" id="KW-0630">Potassium</keyword>
<evidence type="ECO:0000256" key="6">
    <source>
        <dbReference type="ARBA" id="ARBA00012102"/>
    </source>
</evidence>
<evidence type="ECO:0000256" key="15">
    <source>
        <dbReference type="ARBA" id="ARBA00040883"/>
    </source>
</evidence>
<dbReference type="NCBIfam" id="TIGR00671">
    <property type="entry name" value="baf"/>
    <property type="match status" value="1"/>
</dbReference>
<dbReference type="GO" id="GO:0015937">
    <property type="term" value="P:coenzyme A biosynthetic process"/>
    <property type="evidence" value="ECO:0007669"/>
    <property type="project" value="UniProtKB-UniRule"/>
</dbReference>
<accession>A0A401XLL9</accession>
<comment type="subunit">
    <text evidence="5 16">Homodimer.</text>
</comment>
<keyword evidence="7 16" id="KW-0963">Cytoplasm</keyword>
<feature type="binding site" evidence="16">
    <location>
        <position position="94"/>
    </location>
    <ligand>
        <name>substrate</name>
    </ligand>
</feature>
<comment type="catalytic activity">
    <reaction evidence="1 16">
        <text>(R)-pantothenate + ATP = (R)-4'-phosphopantothenate + ADP + H(+)</text>
        <dbReference type="Rhea" id="RHEA:16373"/>
        <dbReference type="ChEBI" id="CHEBI:10986"/>
        <dbReference type="ChEBI" id="CHEBI:15378"/>
        <dbReference type="ChEBI" id="CHEBI:29032"/>
        <dbReference type="ChEBI" id="CHEBI:30616"/>
        <dbReference type="ChEBI" id="CHEBI:456216"/>
        <dbReference type="EC" id="2.7.1.33"/>
    </reaction>
</comment>
<organism evidence="17 18">
    <name type="scientific">Thermaurantimonas aggregans</name>
    <dbReference type="NCBI Taxonomy" id="2173829"/>
    <lineage>
        <taxon>Bacteria</taxon>
        <taxon>Pseudomonadati</taxon>
        <taxon>Bacteroidota</taxon>
        <taxon>Flavobacteriia</taxon>
        <taxon>Flavobacteriales</taxon>
        <taxon>Schleiferiaceae</taxon>
        <taxon>Thermaurantimonas</taxon>
    </lineage>
</organism>
<comment type="caution">
    <text evidence="16">Lacks conserved residue(s) required for the propagation of feature annotation.</text>
</comment>
<dbReference type="GO" id="GO:0005737">
    <property type="term" value="C:cytoplasm"/>
    <property type="evidence" value="ECO:0007669"/>
    <property type="project" value="UniProtKB-SubCell"/>
</dbReference>
<dbReference type="SUPFAM" id="SSF53067">
    <property type="entry name" value="Actin-like ATPase domain"/>
    <property type="match status" value="2"/>
</dbReference>
<keyword evidence="8 16" id="KW-0808">Transferase</keyword>
<feature type="binding site" evidence="16">
    <location>
        <begin position="101"/>
        <end position="104"/>
    </location>
    <ligand>
        <name>substrate</name>
    </ligand>
</feature>
<dbReference type="Pfam" id="PF03309">
    <property type="entry name" value="Pan_kinase"/>
    <property type="match status" value="1"/>
</dbReference>
<feature type="binding site" evidence="16">
    <location>
        <position position="185"/>
    </location>
    <ligand>
        <name>substrate</name>
    </ligand>
</feature>
<dbReference type="Gene3D" id="3.30.420.40">
    <property type="match status" value="1"/>
</dbReference>
<dbReference type="EMBL" id="BHZE01000013">
    <property type="protein sequence ID" value="GCD77916.1"/>
    <property type="molecule type" value="Genomic_DNA"/>
</dbReference>
<keyword evidence="18" id="KW-1185">Reference proteome</keyword>
<evidence type="ECO:0000256" key="4">
    <source>
        <dbReference type="ARBA" id="ARBA00005225"/>
    </source>
</evidence>
<dbReference type="InterPro" id="IPR043129">
    <property type="entry name" value="ATPase_NBD"/>
</dbReference>
<name>A0A401XLL9_9FLAO</name>
<dbReference type="HAMAP" id="MF_01274">
    <property type="entry name" value="Pantothen_kinase_3"/>
    <property type="match status" value="1"/>
</dbReference>
<dbReference type="PANTHER" id="PTHR34265:SF1">
    <property type="entry name" value="TYPE III PANTOTHENATE KINASE"/>
    <property type="match status" value="1"/>
</dbReference>
<reference evidence="17 18" key="1">
    <citation type="submission" date="2018-11" db="EMBL/GenBank/DDBJ databases">
        <title>Schleiferia aggregans sp. nov., a moderately thermophilic heterotrophic bacterium isolated from microbial mats at a terrestrial hot spring.</title>
        <authorList>
            <person name="Iino T."/>
            <person name="Ohkuma M."/>
            <person name="Haruta S."/>
        </authorList>
    </citation>
    <scope>NUCLEOTIDE SEQUENCE [LARGE SCALE GENOMIC DNA]</scope>
    <source>
        <strain evidence="17 18">LA</strain>
    </source>
</reference>
<dbReference type="Proteomes" id="UP000286715">
    <property type="component" value="Unassembled WGS sequence"/>
</dbReference>
<comment type="similarity">
    <text evidence="14 16">Belongs to the type III pantothenate kinase family.</text>
</comment>
<evidence type="ECO:0000256" key="1">
    <source>
        <dbReference type="ARBA" id="ARBA00001206"/>
    </source>
</evidence>
<evidence type="ECO:0000313" key="17">
    <source>
        <dbReference type="EMBL" id="GCD77916.1"/>
    </source>
</evidence>
<sequence length="254" mass="28500">MTKKNFLLADVGNTYTKVEVHYGVEIQQIAFNSFTDDRNFPRDQWQHIIKEYDVQDVFYSSVIPAFHSEIEQLNVSGRIMRVHSELRLPFTIAYCTPFTLGSDRICVVSAAAQRKSSASLIISAGTCITFDVLVGTTYIGGSISPGVKMRAKAMHHFTQALPEVDVFKFNALWKEENPLFVGKTTEECLLAGSVQGAAFEINEYINRLSQMHENLNIYLTGGDAITLEKLIKSDIFARPNMCLEGLNILYKLNA</sequence>
<dbReference type="GO" id="GO:0005524">
    <property type="term" value="F:ATP binding"/>
    <property type="evidence" value="ECO:0007669"/>
    <property type="project" value="UniProtKB-UniRule"/>
</dbReference>
<comment type="subcellular location">
    <subcellularLocation>
        <location evidence="3 16">Cytoplasm</location>
    </subcellularLocation>
</comment>
<protein>
    <recommendedName>
        <fullName evidence="15 16">Type III pantothenate kinase</fullName>
        <ecNumber evidence="6 16">2.7.1.33</ecNumber>
    </recommendedName>
    <alternativeName>
        <fullName evidence="16">PanK-III</fullName>
    </alternativeName>
    <alternativeName>
        <fullName evidence="16">Pantothenic acid kinase</fullName>
    </alternativeName>
</protein>
<evidence type="ECO:0000256" key="16">
    <source>
        <dbReference type="HAMAP-Rule" id="MF_01274"/>
    </source>
</evidence>
<evidence type="ECO:0000256" key="10">
    <source>
        <dbReference type="ARBA" id="ARBA00022777"/>
    </source>
</evidence>
<dbReference type="InterPro" id="IPR004619">
    <property type="entry name" value="Type_III_PanK"/>
</dbReference>
<keyword evidence="11 16" id="KW-0067">ATP-binding</keyword>
<feature type="binding site" evidence="16">
    <location>
        <position position="126"/>
    </location>
    <ligand>
        <name>ATP</name>
        <dbReference type="ChEBI" id="CHEBI:30616"/>
    </ligand>
</feature>
<evidence type="ECO:0000256" key="2">
    <source>
        <dbReference type="ARBA" id="ARBA00001958"/>
    </source>
</evidence>
<evidence type="ECO:0000256" key="5">
    <source>
        <dbReference type="ARBA" id="ARBA00011738"/>
    </source>
</evidence>
<dbReference type="CDD" id="cd24015">
    <property type="entry name" value="ASKHA_NBD_PanK-III"/>
    <property type="match status" value="1"/>
</dbReference>
<gene>
    <name evidence="16 17" type="primary">coaX</name>
    <name evidence="17" type="ORF">JCM31826_13980</name>
</gene>
<evidence type="ECO:0000256" key="8">
    <source>
        <dbReference type="ARBA" id="ARBA00022679"/>
    </source>
</evidence>
<dbReference type="UniPathway" id="UPA00241">
    <property type="reaction ID" value="UER00352"/>
</dbReference>
<dbReference type="EC" id="2.7.1.33" evidence="6 16"/>
<keyword evidence="9 16" id="KW-0547">Nucleotide-binding</keyword>